<dbReference type="InterPro" id="IPR036846">
    <property type="entry name" value="GM2-AP_sf"/>
</dbReference>
<sequence>MTQLGFAITVLVAIATTGVMTHRNSVIRFHQDEGTYAQQKAFKPEHPDRGYIKNCGPGGGYFNVSWSPKEVDPTRQIRFFAGLVSPVSFSKGRLTGTLWYEENPMMSVDKEVGCDEIAKFIAKNLPSYALHIDCPIKKGQRFDGYYVFPNTDQLIGYDGNYKLKAELKSETGEQLLCIEIELTVKAF</sequence>
<evidence type="ECO:0000256" key="1">
    <source>
        <dbReference type="ARBA" id="ARBA00022729"/>
    </source>
</evidence>
<feature type="domain" description="MD-2-related lipid-recognition" evidence="3">
    <location>
        <begin position="103"/>
        <end position="183"/>
    </location>
</feature>
<dbReference type="InterPro" id="IPR003172">
    <property type="entry name" value="ML_dom"/>
</dbReference>
<dbReference type="AlphaFoldDB" id="A0AAN9AJP3"/>
<accession>A0AAN9AJP3</accession>
<evidence type="ECO:0000256" key="2">
    <source>
        <dbReference type="SAM" id="SignalP"/>
    </source>
</evidence>
<proteinExistence type="predicted"/>
<organism evidence="4 5">
    <name type="scientific">Littorina saxatilis</name>
    <dbReference type="NCBI Taxonomy" id="31220"/>
    <lineage>
        <taxon>Eukaryota</taxon>
        <taxon>Metazoa</taxon>
        <taxon>Spiralia</taxon>
        <taxon>Lophotrochozoa</taxon>
        <taxon>Mollusca</taxon>
        <taxon>Gastropoda</taxon>
        <taxon>Caenogastropoda</taxon>
        <taxon>Littorinimorpha</taxon>
        <taxon>Littorinoidea</taxon>
        <taxon>Littorinidae</taxon>
        <taxon>Littorina</taxon>
    </lineage>
</organism>
<evidence type="ECO:0000259" key="3">
    <source>
        <dbReference type="Pfam" id="PF02221"/>
    </source>
</evidence>
<gene>
    <name evidence="4" type="ORF">V1264_022021</name>
</gene>
<feature type="signal peptide" evidence="2">
    <location>
        <begin position="1"/>
        <end position="21"/>
    </location>
</feature>
<dbReference type="Gene3D" id="2.70.220.10">
    <property type="entry name" value="Ganglioside GM2 activator"/>
    <property type="match status" value="1"/>
</dbReference>
<dbReference type="EMBL" id="JBAMIC010004070">
    <property type="protein sequence ID" value="KAK7088049.1"/>
    <property type="molecule type" value="Genomic_DNA"/>
</dbReference>
<dbReference type="Proteomes" id="UP001374579">
    <property type="component" value="Unassembled WGS sequence"/>
</dbReference>
<comment type="caution">
    <text evidence="4">The sequence shown here is derived from an EMBL/GenBank/DDBJ whole genome shotgun (WGS) entry which is preliminary data.</text>
</comment>
<protein>
    <recommendedName>
        <fullName evidence="3">MD-2-related lipid-recognition domain-containing protein</fullName>
    </recommendedName>
</protein>
<name>A0AAN9AJP3_9CAEN</name>
<evidence type="ECO:0000313" key="4">
    <source>
        <dbReference type="EMBL" id="KAK7088049.1"/>
    </source>
</evidence>
<reference evidence="4 5" key="1">
    <citation type="submission" date="2024-02" db="EMBL/GenBank/DDBJ databases">
        <title>Chromosome-scale genome assembly of the rough periwinkle Littorina saxatilis.</title>
        <authorList>
            <person name="De Jode A."/>
            <person name="Faria R."/>
            <person name="Formenti G."/>
            <person name="Sims Y."/>
            <person name="Smith T.P."/>
            <person name="Tracey A."/>
            <person name="Wood J.M.D."/>
            <person name="Zagrodzka Z.B."/>
            <person name="Johannesson K."/>
            <person name="Butlin R.K."/>
            <person name="Leder E.H."/>
        </authorList>
    </citation>
    <scope>NUCLEOTIDE SEQUENCE [LARGE SCALE GENOMIC DNA]</scope>
    <source>
        <strain evidence="4">Snail1</strain>
        <tissue evidence="4">Muscle</tissue>
    </source>
</reference>
<feature type="chain" id="PRO_5042909747" description="MD-2-related lipid-recognition domain-containing protein" evidence="2">
    <location>
        <begin position="22"/>
        <end position="187"/>
    </location>
</feature>
<dbReference type="Pfam" id="PF02221">
    <property type="entry name" value="E1_DerP2_DerF2"/>
    <property type="match status" value="1"/>
</dbReference>
<evidence type="ECO:0000313" key="5">
    <source>
        <dbReference type="Proteomes" id="UP001374579"/>
    </source>
</evidence>
<keyword evidence="1 2" id="KW-0732">Signal</keyword>
<keyword evidence="5" id="KW-1185">Reference proteome</keyword>